<dbReference type="PANTHER" id="PTHR12837">
    <property type="entry name" value="POLY ADP-RIBOSE GLYCOHYDROLASE"/>
    <property type="match status" value="1"/>
</dbReference>
<protein>
    <recommendedName>
        <fullName evidence="2">poly(ADP-ribose) glycohydrolase</fullName>
        <ecNumber evidence="2">3.2.1.143</ecNumber>
    </recommendedName>
</protein>
<dbReference type="InterPro" id="IPR046372">
    <property type="entry name" value="PARG_cat_C"/>
</dbReference>
<dbReference type="Pfam" id="PF05028">
    <property type="entry name" value="PARG_cat_C"/>
    <property type="match status" value="1"/>
</dbReference>
<evidence type="ECO:0000256" key="1">
    <source>
        <dbReference type="ARBA" id="ARBA00009545"/>
    </source>
</evidence>
<evidence type="ECO:0000313" key="7">
    <source>
        <dbReference type="EMBL" id="CAH3027743.1"/>
    </source>
</evidence>
<dbReference type="Proteomes" id="UP001159427">
    <property type="component" value="Unassembled WGS sequence"/>
</dbReference>
<reference evidence="7 8" key="1">
    <citation type="submission" date="2022-05" db="EMBL/GenBank/DDBJ databases">
        <authorList>
            <consortium name="Genoscope - CEA"/>
            <person name="William W."/>
        </authorList>
    </citation>
    <scope>NUCLEOTIDE SEQUENCE [LARGE SCALE GENOMIC DNA]</scope>
</reference>
<sequence length="693" mass="78166">MNTRCDEEPKRKRLKQSSIEESFKRHRSSFKSKTSLHLADKNQRLLSQIMHQSVSSPSEDELRKKRALLADAAEKRRESASNTAVTSATSTASSDMVLEGGSKDGLSDNDNPLRDEFDDSPLLFPDTPPQAPSSEEILQHFVTGGAPLSSLNIVPVCSLQLPPLVPQPDHTVLVRASLNCNFAEPPKPSYKNYRKLVWYSSTMIHNKDNNITIMWDMPVNTDRTITANRPDIIVNDSVNSTCKLIDMTDAILKYNARYSKRWNFEALHSYFNEMLDTSAREEFFEQTLPAMVTLALRLPILCTQAIPLLKQQQNHSLTISQEQAACLLANAFFCTFPRRNSHKHSEYSLFPDINFNRLFQGGKGGTNSVKTEKLRALLHYFRRITREMPTGTLTFQRQAVKSTGCPVWESCSATFGKLHVSSKGTIEDNGAGFLQVDFANKYIGGGVIGEGCVQEEIRFLICSELILSRLFIERLDANECIIITGAERYSDYVGYAHTFKWAGNHVDQTTRDSWGRRNTKIVAIDAHVFRCYTDQLEAGLLKRELNKAFCGFHSDQKYLPAIATGNWGCGAFGGDPRLKGLIQMMASAACSRDLVYFTFGDVGLADDLLDIHSFITERKLTVGDVWKMIQRYGKEIRAASSVTVKLYVFMRQLQDQYECDTDHEQSEDKQEQCEATLSYILEPDSDSYKDNTP</sequence>
<evidence type="ECO:0000256" key="3">
    <source>
        <dbReference type="ARBA" id="ARBA00022801"/>
    </source>
</evidence>
<dbReference type="InterPro" id="IPR007724">
    <property type="entry name" value="Poly_GlycHdrlase"/>
</dbReference>
<dbReference type="InterPro" id="IPR048362">
    <property type="entry name" value="PARG_helical"/>
</dbReference>
<evidence type="ECO:0000313" key="8">
    <source>
        <dbReference type="Proteomes" id="UP001159427"/>
    </source>
</evidence>
<dbReference type="PANTHER" id="PTHR12837:SF15">
    <property type="entry name" value="POLY(ADP-RIBOSE) GLYCOHYDROLASE"/>
    <property type="match status" value="1"/>
</dbReference>
<feature type="region of interest" description="Disordered" evidence="4">
    <location>
        <begin position="1"/>
        <end position="36"/>
    </location>
</feature>
<comment type="caution">
    <text evidence="7">The sequence shown here is derived from an EMBL/GenBank/DDBJ whole genome shotgun (WGS) entry which is preliminary data.</text>
</comment>
<keyword evidence="3" id="KW-0378">Hydrolase</keyword>
<feature type="compositionally biased region" description="Low complexity" evidence="4">
    <location>
        <begin position="80"/>
        <end position="94"/>
    </location>
</feature>
<dbReference type="EC" id="3.2.1.143" evidence="2"/>
<proteinExistence type="inferred from homology"/>
<feature type="compositionally biased region" description="Basic and acidic residues" evidence="4">
    <location>
        <begin position="1"/>
        <end position="10"/>
    </location>
</feature>
<evidence type="ECO:0000259" key="6">
    <source>
        <dbReference type="Pfam" id="PF20811"/>
    </source>
</evidence>
<dbReference type="Pfam" id="PF20811">
    <property type="entry name" value="PARG_cat_N"/>
    <property type="match status" value="1"/>
</dbReference>
<comment type="similarity">
    <text evidence="1">Belongs to the poly(ADP-ribose) glycohydrolase family.</text>
</comment>
<evidence type="ECO:0000259" key="5">
    <source>
        <dbReference type="Pfam" id="PF05028"/>
    </source>
</evidence>
<dbReference type="EMBL" id="CALNXI010000470">
    <property type="protein sequence ID" value="CAH3027743.1"/>
    <property type="molecule type" value="Genomic_DNA"/>
</dbReference>
<feature type="domain" description="PARG helical" evidence="6">
    <location>
        <begin position="276"/>
        <end position="397"/>
    </location>
</feature>
<feature type="domain" description="PARG catalytic Macro" evidence="5">
    <location>
        <begin position="406"/>
        <end position="604"/>
    </location>
</feature>
<name>A0ABN8MDJ1_9CNID</name>
<evidence type="ECO:0000256" key="4">
    <source>
        <dbReference type="SAM" id="MobiDB-lite"/>
    </source>
</evidence>
<keyword evidence="8" id="KW-1185">Reference proteome</keyword>
<feature type="compositionally biased region" description="Basic and acidic residues" evidence="4">
    <location>
        <begin position="101"/>
        <end position="115"/>
    </location>
</feature>
<organism evidence="7 8">
    <name type="scientific">Porites evermanni</name>
    <dbReference type="NCBI Taxonomy" id="104178"/>
    <lineage>
        <taxon>Eukaryota</taxon>
        <taxon>Metazoa</taxon>
        <taxon>Cnidaria</taxon>
        <taxon>Anthozoa</taxon>
        <taxon>Hexacorallia</taxon>
        <taxon>Scleractinia</taxon>
        <taxon>Fungiina</taxon>
        <taxon>Poritidae</taxon>
        <taxon>Porites</taxon>
    </lineage>
</organism>
<evidence type="ECO:0000256" key="2">
    <source>
        <dbReference type="ARBA" id="ARBA00012255"/>
    </source>
</evidence>
<accession>A0ABN8MDJ1</accession>
<feature type="region of interest" description="Disordered" evidence="4">
    <location>
        <begin position="73"/>
        <end position="133"/>
    </location>
</feature>
<gene>
    <name evidence="7" type="ORF">PEVE_00032337</name>
</gene>